<evidence type="ECO:0000259" key="10">
    <source>
        <dbReference type="Pfam" id="PF02875"/>
    </source>
</evidence>
<gene>
    <name evidence="12" type="ORF">C4541_04990</name>
</gene>
<keyword evidence="7" id="KW-0131">Cell cycle</keyword>
<comment type="caution">
    <text evidence="12">The sequence shown here is derived from an EMBL/GenBank/DDBJ whole genome shotgun (WGS) entry which is preliminary data.</text>
</comment>
<dbReference type="SUPFAM" id="SSF53244">
    <property type="entry name" value="MurD-like peptide ligases, peptide-binding domain"/>
    <property type="match status" value="1"/>
</dbReference>
<feature type="domain" description="Mur ligase N-terminal catalytic" evidence="9">
    <location>
        <begin position="6"/>
        <end position="108"/>
    </location>
</feature>
<dbReference type="InterPro" id="IPR000713">
    <property type="entry name" value="Mur_ligase_N"/>
</dbReference>
<keyword evidence="2" id="KW-0132">Cell division</keyword>
<evidence type="ECO:0000256" key="4">
    <source>
        <dbReference type="ARBA" id="ARBA00022840"/>
    </source>
</evidence>
<dbReference type="SUPFAM" id="SSF51984">
    <property type="entry name" value="MurCD N-terminal domain"/>
    <property type="match status" value="1"/>
</dbReference>
<protein>
    <recommendedName>
        <fullName evidence="14">UDP-N-acetylmuramate--alanine ligase</fullName>
    </recommendedName>
</protein>
<keyword evidence="5" id="KW-0133">Cell shape</keyword>
<evidence type="ECO:0000259" key="11">
    <source>
        <dbReference type="Pfam" id="PF08245"/>
    </source>
</evidence>
<dbReference type="Pfam" id="PF02875">
    <property type="entry name" value="Mur_ligase_C"/>
    <property type="match status" value="1"/>
</dbReference>
<evidence type="ECO:0000256" key="5">
    <source>
        <dbReference type="ARBA" id="ARBA00022960"/>
    </source>
</evidence>
<dbReference type="GO" id="GO:0071555">
    <property type="term" value="P:cell wall organization"/>
    <property type="evidence" value="ECO:0007669"/>
    <property type="project" value="UniProtKB-KW"/>
</dbReference>
<dbReference type="Gene3D" id="3.90.190.20">
    <property type="entry name" value="Mur ligase, C-terminal domain"/>
    <property type="match status" value="1"/>
</dbReference>
<keyword evidence="3" id="KW-0547">Nucleotide-binding</keyword>
<dbReference type="InterPro" id="IPR013221">
    <property type="entry name" value="Mur_ligase_cen"/>
</dbReference>
<feature type="domain" description="Mur ligase C-terminal" evidence="10">
    <location>
        <begin position="307"/>
        <end position="439"/>
    </location>
</feature>
<evidence type="ECO:0000256" key="8">
    <source>
        <dbReference type="ARBA" id="ARBA00023316"/>
    </source>
</evidence>
<dbReference type="EMBL" id="QZJZ01000037">
    <property type="protein sequence ID" value="RJP59991.1"/>
    <property type="molecule type" value="Genomic_DNA"/>
</dbReference>
<keyword evidence="8" id="KW-0961">Cell wall biogenesis/degradation</keyword>
<dbReference type="GO" id="GO:0051301">
    <property type="term" value="P:cell division"/>
    <property type="evidence" value="ECO:0007669"/>
    <property type="project" value="UniProtKB-KW"/>
</dbReference>
<dbReference type="GO" id="GO:0009252">
    <property type="term" value="P:peptidoglycan biosynthetic process"/>
    <property type="evidence" value="ECO:0007669"/>
    <property type="project" value="UniProtKB-KW"/>
</dbReference>
<evidence type="ECO:0000259" key="9">
    <source>
        <dbReference type="Pfam" id="PF01225"/>
    </source>
</evidence>
<dbReference type="InterPro" id="IPR036615">
    <property type="entry name" value="Mur_ligase_C_dom_sf"/>
</dbReference>
<evidence type="ECO:0000256" key="2">
    <source>
        <dbReference type="ARBA" id="ARBA00022618"/>
    </source>
</evidence>
<evidence type="ECO:0000256" key="1">
    <source>
        <dbReference type="ARBA" id="ARBA00022598"/>
    </source>
</evidence>
<dbReference type="Pfam" id="PF08245">
    <property type="entry name" value="Mur_ligase_M"/>
    <property type="match status" value="1"/>
</dbReference>
<dbReference type="Proteomes" id="UP000266426">
    <property type="component" value="Unassembled WGS sequence"/>
</dbReference>
<feature type="domain" description="Mur ligase central" evidence="11">
    <location>
        <begin position="113"/>
        <end position="284"/>
    </location>
</feature>
<dbReference type="InterPro" id="IPR004101">
    <property type="entry name" value="Mur_ligase_C"/>
</dbReference>
<dbReference type="PANTHER" id="PTHR43445">
    <property type="entry name" value="UDP-N-ACETYLMURAMATE--L-ALANINE LIGASE-RELATED"/>
    <property type="match status" value="1"/>
</dbReference>
<keyword evidence="1" id="KW-0436">Ligase</keyword>
<evidence type="ECO:0000313" key="12">
    <source>
        <dbReference type="EMBL" id="RJP59991.1"/>
    </source>
</evidence>
<sequence length="461" mass="50979">MPMQNIYFIGIGGTGMSRLALFCRDIGVCVAGSDRSHDRLSEHPLLLRLYDEGIPLYPQDGNALTNSITRAVMSAAIEKNNPDLMKAQSLGIPVITRSQLLAEIFNQHSGIGVTGTSGKTTTTGMISTVLRAIRTPHRFYCGDDLVSELHRDEPSMKETNHIMVSEVDESDGSPVMYFSDIGIITNISFDHKPIPEMMDILNIFARQTRDTLIINTDCPNCTQLPAILDGKKTLGFGIYSKADYNAENICTDNGTISFDCNGQSFKLPVPGIHNVYNALASIAALHSQGYELRDIAYGLSHFKGMKRRLELLSAVDDIRFYDDFAHNPDKIQATINTLKPFSKRLFIIFRPQGYGPMRLFRKSLVDALKVSLRAQDRVYFRDIFDAGGSADRSIHSRDLIADLCEQGIDAHYADPDTDLAESLGAELQPGDTVVVMGARDPYLSAYAQDLASSAMNKRLHI</sequence>
<evidence type="ECO:0000256" key="6">
    <source>
        <dbReference type="ARBA" id="ARBA00022984"/>
    </source>
</evidence>
<dbReference type="Pfam" id="PF01225">
    <property type="entry name" value="Mur_ligase"/>
    <property type="match status" value="1"/>
</dbReference>
<dbReference type="Gene3D" id="3.40.1190.10">
    <property type="entry name" value="Mur-like, catalytic domain"/>
    <property type="match status" value="1"/>
</dbReference>
<evidence type="ECO:0000313" key="13">
    <source>
        <dbReference type="Proteomes" id="UP000266426"/>
    </source>
</evidence>
<dbReference type="Gene3D" id="3.40.50.720">
    <property type="entry name" value="NAD(P)-binding Rossmann-like Domain"/>
    <property type="match status" value="1"/>
</dbReference>
<dbReference type="PANTHER" id="PTHR43445:SF3">
    <property type="entry name" value="UDP-N-ACETYLMURAMATE--L-ALANINE LIGASE"/>
    <property type="match status" value="1"/>
</dbReference>
<reference evidence="12 13" key="1">
    <citation type="journal article" date="2017" name="ISME J.">
        <title>Energy and carbon metabolisms in a deep terrestrial subsurface fluid microbial community.</title>
        <authorList>
            <person name="Momper L."/>
            <person name="Jungbluth S.P."/>
            <person name="Lee M.D."/>
            <person name="Amend J.P."/>
        </authorList>
    </citation>
    <scope>NUCLEOTIDE SEQUENCE [LARGE SCALE GENOMIC DNA]</scope>
    <source>
        <strain evidence="12">SURF_26</strain>
    </source>
</reference>
<dbReference type="InterPro" id="IPR050061">
    <property type="entry name" value="MurCDEF_pg_biosynth"/>
</dbReference>
<evidence type="ECO:0008006" key="14">
    <source>
        <dbReference type="Google" id="ProtNLM"/>
    </source>
</evidence>
<dbReference type="GO" id="GO:0008360">
    <property type="term" value="P:regulation of cell shape"/>
    <property type="evidence" value="ECO:0007669"/>
    <property type="project" value="UniProtKB-KW"/>
</dbReference>
<organism evidence="12 13">
    <name type="scientific">Candidatus Auribacter fodinae</name>
    <dbReference type="NCBI Taxonomy" id="2093366"/>
    <lineage>
        <taxon>Bacteria</taxon>
        <taxon>Pseudomonadati</taxon>
        <taxon>Candidatus Auribacterota</taxon>
        <taxon>Candidatus Auribacteria</taxon>
        <taxon>Candidatus Auribacterales</taxon>
        <taxon>Candidatus Auribacteraceae</taxon>
        <taxon>Candidatus Auribacter</taxon>
    </lineage>
</organism>
<dbReference type="GO" id="GO:0016881">
    <property type="term" value="F:acid-amino acid ligase activity"/>
    <property type="evidence" value="ECO:0007669"/>
    <property type="project" value="InterPro"/>
</dbReference>
<evidence type="ECO:0000256" key="3">
    <source>
        <dbReference type="ARBA" id="ARBA00022741"/>
    </source>
</evidence>
<keyword evidence="4" id="KW-0067">ATP-binding</keyword>
<keyword evidence="6" id="KW-0573">Peptidoglycan synthesis</keyword>
<dbReference type="GO" id="GO:0005524">
    <property type="term" value="F:ATP binding"/>
    <property type="evidence" value="ECO:0007669"/>
    <property type="project" value="UniProtKB-KW"/>
</dbReference>
<evidence type="ECO:0000256" key="7">
    <source>
        <dbReference type="ARBA" id="ARBA00023306"/>
    </source>
</evidence>
<name>A0A3A4REK1_9BACT</name>
<dbReference type="AlphaFoldDB" id="A0A3A4REK1"/>
<dbReference type="SUPFAM" id="SSF53623">
    <property type="entry name" value="MurD-like peptide ligases, catalytic domain"/>
    <property type="match status" value="1"/>
</dbReference>
<proteinExistence type="predicted"/>
<accession>A0A3A4REK1</accession>
<dbReference type="InterPro" id="IPR036565">
    <property type="entry name" value="Mur-like_cat_sf"/>
</dbReference>